<dbReference type="GO" id="GO:0000049">
    <property type="term" value="F:tRNA binding"/>
    <property type="evidence" value="ECO:0007669"/>
    <property type="project" value="TreeGrafter"/>
</dbReference>
<proteinExistence type="inferred from homology"/>
<reference evidence="17" key="1">
    <citation type="submission" date="2024-06" db="EMBL/GenBank/DDBJ databases">
        <authorList>
            <person name="Liu X."/>
            <person name="Lenzi L."/>
            <person name="Haldenby T S."/>
            <person name="Uol C."/>
        </authorList>
    </citation>
    <scope>NUCLEOTIDE SEQUENCE</scope>
</reference>
<comment type="subunit">
    <text evidence="15">Interacts with RSC1A1.</text>
</comment>
<dbReference type="GO" id="GO:0005739">
    <property type="term" value="C:mitochondrion"/>
    <property type="evidence" value="ECO:0007669"/>
    <property type="project" value="UniProtKB-SubCell"/>
</dbReference>
<keyword evidence="12" id="KW-0472">Membrane</keyword>
<protein>
    <recommendedName>
        <fullName evidence="6">Threonylcarbamoyl-AMP synthase</fullName>
        <ecNumber evidence="5">2.7.7.87</ecNumber>
    </recommendedName>
</protein>
<evidence type="ECO:0000256" key="15">
    <source>
        <dbReference type="ARBA" id="ARBA00063146"/>
    </source>
</evidence>
<dbReference type="Gene3D" id="3.90.870.10">
    <property type="entry name" value="DHBP synthase"/>
    <property type="match status" value="1"/>
</dbReference>
<sequence>MLVPELCSQLFCRLSSLASIKMVGKIMKIEEASAQLSWISKLIADGGVIALPTDTLYGVACSVHCTSALERIWELKGRSFEKPMAICLDKVSSIPCWCDTQALPPGLLDDLLPGPVTVLLPRLKKDPLNPRLNPGAQLVGVRVPDSGFIMDLVSALSKITSDSPSDTVNYSSQSHPLVLTSANLSGAKSALTVEEFSAIWPSLDLIVDGGRIHTSEGSDPNSARAGSTIVDLSRAGQKMYSIMRDGNALERTVEILEQRYGLHLLTSVTLNGKMC</sequence>
<accession>A0AAV2T0B8</accession>
<comment type="caution">
    <text evidence="17">The sequence shown here is derived from an EMBL/GenBank/DDBJ whole genome shotgun (WGS) entry which is preliminary data.</text>
</comment>
<evidence type="ECO:0000256" key="14">
    <source>
        <dbReference type="ARBA" id="ARBA00058524"/>
    </source>
</evidence>
<dbReference type="GO" id="GO:0006450">
    <property type="term" value="P:regulation of translational fidelity"/>
    <property type="evidence" value="ECO:0007669"/>
    <property type="project" value="TreeGrafter"/>
</dbReference>
<organism evidence="17 18">
    <name type="scientific">Calicophoron daubneyi</name>
    <name type="common">Rumen fluke</name>
    <name type="synonym">Paramphistomum daubneyi</name>
    <dbReference type="NCBI Taxonomy" id="300641"/>
    <lineage>
        <taxon>Eukaryota</taxon>
        <taxon>Metazoa</taxon>
        <taxon>Spiralia</taxon>
        <taxon>Lophotrochozoa</taxon>
        <taxon>Platyhelminthes</taxon>
        <taxon>Trematoda</taxon>
        <taxon>Digenea</taxon>
        <taxon>Plagiorchiida</taxon>
        <taxon>Pronocephalata</taxon>
        <taxon>Paramphistomoidea</taxon>
        <taxon>Paramphistomidae</taxon>
        <taxon>Calicophoron</taxon>
    </lineage>
</organism>
<dbReference type="PANTHER" id="PTHR17490:SF10">
    <property type="entry name" value="THREONYLCARBAMOYL-AMP SYNTHASE"/>
    <property type="match status" value="1"/>
</dbReference>
<dbReference type="InterPro" id="IPR006070">
    <property type="entry name" value="Sua5-like_dom"/>
</dbReference>
<dbReference type="PROSITE" id="PS51163">
    <property type="entry name" value="YRDC"/>
    <property type="match status" value="1"/>
</dbReference>
<comment type="similarity">
    <text evidence="4">Belongs to the SUA5 family.</text>
</comment>
<dbReference type="GO" id="GO:0061710">
    <property type="term" value="F:L-threonylcarbamoyladenylate synthase"/>
    <property type="evidence" value="ECO:0007669"/>
    <property type="project" value="UniProtKB-EC"/>
</dbReference>
<evidence type="ECO:0000256" key="8">
    <source>
        <dbReference type="ARBA" id="ARBA00022490"/>
    </source>
</evidence>
<keyword evidence="9" id="KW-0808">Transferase</keyword>
<evidence type="ECO:0000256" key="9">
    <source>
        <dbReference type="ARBA" id="ARBA00022679"/>
    </source>
</evidence>
<name>A0AAV2T0B8_CALDB</name>
<evidence type="ECO:0000256" key="4">
    <source>
        <dbReference type="ARBA" id="ARBA00007663"/>
    </source>
</evidence>
<evidence type="ECO:0000256" key="2">
    <source>
        <dbReference type="ARBA" id="ARBA00004202"/>
    </source>
</evidence>
<dbReference type="InterPro" id="IPR050156">
    <property type="entry name" value="TC-AMP_synthase_SUA5"/>
</dbReference>
<evidence type="ECO:0000256" key="5">
    <source>
        <dbReference type="ARBA" id="ARBA00012584"/>
    </source>
</evidence>
<gene>
    <name evidence="17" type="ORF">CDAUBV1_LOCUS1372</name>
</gene>
<evidence type="ECO:0000256" key="1">
    <source>
        <dbReference type="ARBA" id="ARBA00004173"/>
    </source>
</evidence>
<evidence type="ECO:0000313" key="18">
    <source>
        <dbReference type="Proteomes" id="UP001497525"/>
    </source>
</evidence>
<evidence type="ECO:0000256" key="12">
    <source>
        <dbReference type="ARBA" id="ARBA00023136"/>
    </source>
</evidence>
<evidence type="ECO:0000256" key="3">
    <source>
        <dbReference type="ARBA" id="ARBA00004496"/>
    </source>
</evidence>
<evidence type="ECO:0000256" key="7">
    <source>
        <dbReference type="ARBA" id="ARBA00022475"/>
    </source>
</evidence>
<dbReference type="GO" id="GO:0003725">
    <property type="term" value="F:double-stranded RNA binding"/>
    <property type="evidence" value="ECO:0007669"/>
    <property type="project" value="InterPro"/>
</dbReference>
<dbReference type="SUPFAM" id="SSF55821">
    <property type="entry name" value="YrdC/RibB"/>
    <property type="match status" value="1"/>
</dbReference>
<comment type="catalytic activity">
    <reaction evidence="13">
        <text>L-threonine + hydrogencarbonate + ATP = L-threonylcarbamoyladenylate + diphosphate + H2O</text>
        <dbReference type="Rhea" id="RHEA:36407"/>
        <dbReference type="ChEBI" id="CHEBI:15377"/>
        <dbReference type="ChEBI" id="CHEBI:17544"/>
        <dbReference type="ChEBI" id="CHEBI:30616"/>
        <dbReference type="ChEBI" id="CHEBI:33019"/>
        <dbReference type="ChEBI" id="CHEBI:57926"/>
        <dbReference type="ChEBI" id="CHEBI:73682"/>
        <dbReference type="EC" id="2.7.7.87"/>
    </reaction>
</comment>
<comment type="function">
    <text evidence="14">Cytoplasmic and mitochondrial threonylcarbamoyl-AMP synthase required for the formation of a threonylcarbamoyl group on adenosine at position 37 (t(6)A37) in tRNAs that read codons beginning with adenine. Catalyzes the conversion of L-threonine, HCO(3)(-)/CO(2) and ATP to give threonylcarbamoyl-AMP (TC-AMP) as the acyladenylate intermediate, with the release of diphosphate. Participates in t(6)A37 formation in cytoplasmic and mitochondrial tRNAs. May regulate the activity of some transporters.</text>
</comment>
<evidence type="ECO:0000256" key="13">
    <source>
        <dbReference type="ARBA" id="ARBA00048366"/>
    </source>
</evidence>
<feature type="domain" description="YrdC-like" evidence="16">
    <location>
        <begin position="33"/>
        <end position="248"/>
    </location>
</feature>
<dbReference type="InterPro" id="IPR017945">
    <property type="entry name" value="DHBP_synth_RibB-like_a/b_dom"/>
</dbReference>
<dbReference type="AlphaFoldDB" id="A0AAV2T0B8"/>
<dbReference type="EC" id="2.7.7.87" evidence="5"/>
<dbReference type="FunFam" id="3.90.870.10:FF:000007">
    <property type="entry name" value="YrdC N6-threonylcarbamoyltransferase domain containing"/>
    <property type="match status" value="1"/>
</dbReference>
<evidence type="ECO:0000256" key="11">
    <source>
        <dbReference type="ARBA" id="ARBA00023128"/>
    </source>
</evidence>
<dbReference type="EMBL" id="CAXLJL010000056">
    <property type="protein sequence ID" value="CAL5129915.1"/>
    <property type="molecule type" value="Genomic_DNA"/>
</dbReference>
<comment type="subcellular location">
    <subcellularLocation>
        <location evidence="2">Cell membrane</location>
        <topology evidence="2">Peripheral membrane protein</topology>
    </subcellularLocation>
    <subcellularLocation>
        <location evidence="3">Cytoplasm</location>
    </subcellularLocation>
    <subcellularLocation>
        <location evidence="1">Mitochondrion</location>
    </subcellularLocation>
</comment>
<dbReference type="PANTHER" id="PTHR17490">
    <property type="entry name" value="SUA5"/>
    <property type="match status" value="1"/>
</dbReference>
<dbReference type="Pfam" id="PF01300">
    <property type="entry name" value="Sua5_yciO_yrdC"/>
    <property type="match status" value="1"/>
</dbReference>
<dbReference type="Proteomes" id="UP001497525">
    <property type="component" value="Unassembled WGS sequence"/>
</dbReference>
<dbReference type="GO" id="GO:0005886">
    <property type="term" value="C:plasma membrane"/>
    <property type="evidence" value="ECO:0007669"/>
    <property type="project" value="UniProtKB-SubCell"/>
</dbReference>
<keyword evidence="8" id="KW-0963">Cytoplasm</keyword>
<keyword evidence="10" id="KW-0809">Transit peptide</keyword>
<keyword evidence="7" id="KW-1003">Cell membrane</keyword>
<evidence type="ECO:0000259" key="16">
    <source>
        <dbReference type="PROSITE" id="PS51163"/>
    </source>
</evidence>
<evidence type="ECO:0000256" key="6">
    <source>
        <dbReference type="ARBA" id="ARBA00015492"/>
    </source>
</evidence>
<evidence type="ECO:0000313" key="17">
    <source>
        <dbReference type="EMBL" id="CAL5129915.1"/>
    </source>
</evidence>
<evidence type="ECO:0000256" key="10">
    <source>
        <dbReference type="ARBA" id="ARBA00022946"/>
    </source>
</evidence>
<keyword evidence="11" id="KW-0496">Mitochondrion</keyword>